<name>A0ABN3YYG5_THEM3</name>
<organism evidence="1 2">
    <name type="scientific">Thermoanaerobacter mathranii subsp. mathranii (strain DSM 11426 / CCUG 53645 / CIP 108742 / A3)</name>
    <dbReference type="NCBI Taxonomy" id="583358"/>
    <lineage>
        <taxon>Bacteria</taxon>
        <taxon>Bacillati</taxon>
        <taxon>Bacillota</taxon>
        <taxon>Clostridia</taxon>
        <taxon>Thermoanaerobacterales</taxon>
        <taxon>Thermoanaerobacteraceae</taxon>
        <taxon>Thermoanaerobacter</taxon>
    </lineage>
</organism>
<proteinExistence type="predicted"/>
<protein>
    <submittedName>
        <fullName evidence="1">Prophage LambdaCh01, portal protein</fullName>
    </submittedName>
</protein>
<gene>
    <name evidence="1" type="ordered locus">Tmath_0012</name>
</gene>
<dbReference type="Proteomes" id="UP000002064">
    <property type="component" value="Chromosome"/>
</dbReference>
<dbReference type="Pfam" id="PF05133">
    <property type="entry name" value="SPP1_portal"/>
    <property type="match status" value="1"/>
</dbReference>
<evidence type="ECO:0000313" key="2">
    <source>
        <dbReference type="Proteomes" id="UP000002064"/>
    </source>
</evidence>
<sequence length="478" mass="54731">MITDLSFFDIGAKWPPDSEMERLQRYDQNRKLFEGRHELVFKDWIRLLRDDKKATLEIILNWPKRLSTLWADLLLGEPPRITAGETGSKEQEQLDKIIKNNNFLNTAYEVAIDLSRYGDGIFKTRYDKRAIIEAVPPSLWFLVVTADNIKDVQAHVIAWTFDIATPTLLSKDKKTTYLRLEIHERGKITNKLFELQDEIIKNEIDIKTFYPDLEPEIYTGIDDFLVVPVHNMQTSDRIYGLDDYSDLDSIIQEIEVRIAQISRILDKHADPNMYGPATALEQNELGEWVVRGGGKYFPVEQGEQPPGYVVWDGKLDAAFREIDLLMEQFYALSETSAAAFGQLKQGLAESGSALRRLMMAPLAKVNRIRMRFDPAIKKILRLASKLDALYGNGIELETINIAWNDGLPDDEKEQAEIYSMLVQNGLISRETALKHLFEFDAETLKQELAKIAVETAQEAPALFTTTLQTQQNQQQQSE</sequence>
<keyword evidence="2" id="KW-1185">Reference proteome</keyword>
<reference evidence="1 2" key="1">
    <citation type="submission" date="2010-05" db="EMBL/GenBank/DDBJ databases">
        <title>Complete sequence of Thermoanaerobacter mathranii subsp. mathranii mathranii str. A3.</title>
        <authorList>
            <consortium name="US DOE Joint Genome Institute"/>
            <person name="Lucas S."/>
            <person name="Copeland A."/>
            <person name="Lapidus A."/>
            <person name="Cheng J.-F."/>
            <person name="Bruce D."/>
            <person name="Goodwin L."/>
            <person name="Pitluck S."/>
            <person name="Held B."/>
            <person name="Detter J.C."/>
            <person name="Han C."/>
            <person name="Tapia R."/>
            <person name="Land M."/>
            <person name="Hauser L."/>
            <person name="Kyrpides N."/>
            <person name="Mikhailova N."/>
            <person name="Zhou J."/>
            <person name="Hemme C."/>
            <person name="Woyke T."/>
        </authorList>
    </citation>
    <scope>NUCLEOTIDE SEQUENCE [LARGE SCALE GENOMIC DNA]</scope>
    <source>
        <strain evidence="1 2">A3</strain>
    </source>
</reference>
<dbReference type="RefSeq" id="WP_013149486.1">
    <property type="nucleotide sequence ID" value="NC_014209.1"/>
</dbReference>
<dbReference type="InterPro" id="IPR021145">
    <property type="entry name" value="Portal_protein_SPP1_Gp6-like"/>
</dbReference>
<evidence type="ECO:0000313" key="1">
    <source>
        <dbReference type="EMBL" id="ADH59800.1"/>
    </source>
</evidence>
<dbReference type="EMBL" id="CP002032">
    <property type="protein sequence ID" value="ADH59800.1"/>
    <property type="molecule type" value="Genomic_DNA"/>
</dbReference>
<accession>A0ABN3YYG5</accession>